<dbReference type="Gene3D" id="3.40.50.720">
    <property type="entry name" value="NAD(P)-binding Rossmann-like Domain"/>
    <property type="match status" value="1"/>
</dbReference>
<protein>
    <recommendedName>
        <fullName evidence="2">Pyrroline-5-carboxylate reductase catalytic N-terminal domain-containing protein</fullName>
    </recommendedName>
</protein>
<dbReference type="Proteomes" id="UP000576393">
    <property type="component" value="Unassembled WGS sequence"/>
</dbReference>
<dbReference type="Pfam" id="PF03807">
    <property type="entry name" value="F420_oxidored"/>
    <property type="match status" value="1"/>
</dbReference>
<dbReference type="InterPro" id="IPR028939">
    <property type="entry name" value="P5C_Rdtase_cat_N"/>
</dbReference>
<keyword evidence="1" id="KW-0560">Oxidoreductase</keyword>
<dbReference type="EMBL" id="JACCCO010000003">
    <property type="protein sequence ID" value="NYF43235.1"/>
    <property type="molecule type" value="Genomic_DNA"/>
</dbReference>
<name>A0A852VAU1_9ACTN</name>
<evidence type="ECO:0000313" key="4">
    <source>
        <dbReference type="Proteomes" id="UP000576393"/>
    </source>
</evidence>
<evidence type="ECO:0000259" key="2">
    <source>
        <dbReference type="Pfam" id="PF03807"/>
    </source>
</evidence>
<dbReference type="InterPro" id="IPR036291">
    <property type="entry name" value="NAD(P)-bd_dom_sf"/>
</dbReference>
<evidence type="ECO:0000256" key="1">
    <source>
        <dbReference type="ARBA" id="ARBA00023002"/>
    </source>
</evidence>
<accession>A0A852VAU1</accession>
<dbReference type="PANTHER" id="PTHR14239">
    <property type="entry name" value="DUDULIN-RELATED"/>
    <property type="match status" value="1"/>
</dbReference>
<keyword evidence="4" id="KW-1185">Reference proteome</keyword>
<reference evidence="3 4" key="1">
    <citation type="submission" date="2020-07" db="EMBL/GenBank/DDBJ databases">
        <title>Sequencing the genomes of 1000 actinobacteria strains.</title>
        <authorList>
            <person name="Klenk H.-P."/>
        </authorList>
    </citation>
    <scope>NUCLEOTIDE SEQUENCE [LARGE SCALE GENOMIC DNA]</scope>
    <source>
        <strain evidence="3 4">DSM 45763</strain>
    </source>
</reference>
<dbReference type="PANTHER" id="PTHR14239:SF10">
    <property type="entry name" value="REDUCTASE"/>
    <property type="match status" value="1"/>
</dbReference>
<feature type="domain" description="Pyrroline-5-carboxylate reductase catalytic N-terminal" evidence="2">
    <location>
        <begin position="2"/>
        <end position="95"/>
    </location>
</feature>
<dbReference type="InterPro" id="IPR051267">
    <property type="entry name" value="STEAP_metalloreductase"/>
</dbReference>
<dbReference type="GO" id="GO:0016491">
    <property type="term" value="F:oxidoreductase activity"/>
    <property type="evidence" value="ECO:0007669"/>
    <property type="project" value="UniProtKB-KW"/>
</dbReference>
<proteinExistence type="predicted"/>
<comment type="caution">
    <text evidence="3">The sequence shown here is derived from an EMBL/GenBank/DDBJ whole genome shotgun (WGS) entry which is preliminary data.</text>
</comment>
<sequence length="223" mass="22828">MRIGILGAGNMADALGTHWARAGHELMVSGRDAAKAATLAERLGPAARAGTWAEAAGFGETVLLAVRAEAVPDVLAAAGAADGALRGRVLIDCTNSVVPGKFVLATEGGPSMARRVAEIAVGARVVKAFNLCHEDVWRMTPPVFDGERLAVPLCGDDPGALATVRSLVEDLGCAAVEGGGLDRAGLLEATMAFMVGLWFRGADARAVLPPARYAFGDPAATAR</sequence>
<organism evidence="3 4">
    <name type="scientific">Streptosporangium sandarakinum</name>
    <dbReference type="NCBI Taxonomy" id="1260955"/>
    <lineage>
        <taxon>Bacteria</taxon>
        <taxon>Bacillati</taxon>
        <taxon>Actinomycetota</taxon>
        <taxon>Actinomycetes</taxon>
        <taxon>Streptosporangiales</taxon>
        <taxon>Streptosporangiaceae</taxon>
        <taxon>Streptosporangium</taxon>
    </lineage>
</organism>
<gene>
    <name evidence="3" type="ORF">HDA43_005462</name>
</gene>
<evidence type="ECO:0000313" key="3">
    <source>
        <dbReference type="EMBL" id="NYF43235.1"/>
    </source>
</evidence>
<dbReference type="AlphaFoldDB" id="A0A852VAU1"/>
<dbReference type="SUPFAM" id="SSF51735">
    <property type="entry name" value="NAD(P)-binding Rossmann-fold domains"/>
    <property type="match status" value="1"/>
</dbReference>